<keyword evidence="7 9" id="KW-0630">Potassium</keyword>
<dbReference type="SUPFAM" id="SSF53613">
    <property type="entry name" value="Ribokinase-like"/>
    <property type="match status" value="1"/>
</dbReference>
<dbReference type="OrthoDB" id="9775849at2"/>
<dbReference type="PATRIC" id="fig|931276.5.peg.4004"/>
<dbReference type="HOGENOM" id="CLU_027634_2_1_9"/>
<comment type="cofactor">
    <cofactor evidence="9">
        <name>Mg(2+)</name>
        <dbReference type="ChEBI" id="CHEBI:18420"/>
    </cofactor>
    <text evidence="9">Requires a divalent cation, most likely magnesium in vivo, as an electrophilic catalyst to aid phosphoryl group transfer. It is the chelate of the metal and the nucleotide that is the actual substrate.</text>
</comment>
<comment type="activity regulation">
    <text evidence="9">Activated by a monovalent cation that binds near, but not in, the active site. The most likely occupant of the site in vivo is potassium. Ion binding induces a conformational change that may alter substrate affinity.</text>
</comment>
<dbReference type="InterPro" id="IPR011877">
    <property type="entry name" value="Ribokinase"/>
</dbReference>
<dbReference type="InterPro" id="IPR002139">
    <property type="entry name" value="Ribo/fructo_kinase"/>
</dbReference>
<name>M1MNF8_9CLOT</name>
<evidence type="ECO:0000256" key="3">
    <source>
        <dbReference type="ARBA" id="ARBA00022741"/>
    </source>
</evidence>
<sequence length="300" mass="32912">MKVLSFGSLNIDYVYSVEHFMKPGETQASHSLDIFCGGKGLNQSIALSRSKAQVYHAGAVGESDSAMLINALESAGVNTKYIKRVKGNSGHAIIQKDITGQNSILLFGGANQQISVEYIKEVLSNFENGDFIILQNEISCIKEIMEEAYVRGLKIVFNPSPMNSEVLKYPLNNVEYFILNEVEAREIIESEEDGEELIKAVANKFPNAKIILTLGEKGAFYRFKDIQLKHNSYSVEVTDTTAAGDTFLGYFIGSIAKEYGVEEALELASKAAAISVTRLGASTSIPELDEVINNKFIEKA</sequence>
<feature type="binding site" evidence="9">
    <location>
        <position position="180"/>
    </location>
    <ligand>
        <name>ATP</name>
        <dbReference type="ChEBI" id="CHEBI:30616"/>
    </ligand>
</feature>
<gene>
    <name evidence="9 11" type="primary">rbsK</name>
    <name evidence="11" type="ORF">Cspa_c39710</name>
</gene>
<feature type="binding site" evidence="9">
    <location>
        <position position="278"/>
    </location>
    <ligand>
        <name>K(+)</name>
        <dbReference type="ChEBI" id="CHEBI:29103"/>
    </ligand>
</feature>
<dbReference type="CDD" id="cd01174">
    <property type="entry name" value="ribokinase"/>
    <property type="match status" value="1"/>
</dbReference>
<feature type="binding site" evidence="9">
    <location>
        <position position="245"/>
    </location>
    <ligand>
        <name>substrate</name>
    </ligand>
</feature>
<feature type="binding site" evidence="9">
    <location>
        <position position="280"/>
    </location>
    <ligand>
        <name>K(+)</name>
        <dbReference type="ChEBI" id="CHEBI:29103"/>
    </ligand>
</feature>
<evidence type="ECO:0000256" key="4">
    <source>
        <dbReference type="ARBA" id="ARBA00022777"/>
    </source>
</evidence>
<evidence type="ECO:0000256" key="5">
    <source>
        <dbReference type="ARBA" id="ARBA00022840"/>
    </source>
</evidence>
<comment type="function">
    <text evidence="9">Catalyzes the phosphorylation of ribose at O-5 in a reaction requiring ATP and magnesium. The resulting D-ribose-5-phosphate can then be used either for sythesis of nucleotides, histidine, and tryptophan, or as a component of the pentose phosphate pathway.</text>
</comment>
<comment type="similarity">
    <text evidence="9">Belongs to the carbohydrate kinase PfkB family. Ribokinase subfamily.</text>
</comment>
<dbReference type="AlphaFoldDB" id="M1MNF8"/>
<dbReference type="GO" id="GO:0019303">
    <property type="term" value="P:D-ribose catabolic process"/>
    <property type="evidence" value="ECO:0007669"/>
    <property type="project" value="UniProtKB-UniRule"/>
</dbReference>
<keyword evidence="9" id="KW-0963">Cytoplasm</keyword>
<comment type="catalytic activity">
    <reaction evidence="9">
        <text>D-ribose + ATP = D-ribose 5-phosphate + ADP + H(+)</text>
        <dbReference type="Rhea" id="RHEA:13697"/>
        <dbReference type="ChEBI" id="CHEBI:15378"/>
        <dbReference type="ChEBI" id="CHEBI:30616"/>
        <dbReference type="ChEBI" id="CHEBI:47013"/>
        <dbReference type="ChEBI" id="CHEBI:78346"/>
        <dbReference type="ChEBI" id="CHEBI:456216"/>
        <dbReference type="EC" id="2.7.1.15"/>
    </reaction>
</comment>
<feature type="binding site" evidence="9">
    <location>
        <position position="284"/>
    </location>
    <ligand>
        <name>K(+)</name>
        <dbReference type="ChEBI" id="CHEBI:29103"/>
    </ligand>
</feature>
<dbReference type="Proteomes" id="UP000011728">
    <property type="component" value="Chromosome"/>
</dbReference>
<comment type="subunit">
    <text evidence="9">Homodimer.</text>
</comment>
<dbReference type="InterPro" id="IPR029056">
    <property type="entry name" value="Ribokinase-like"/>
</dbReference>
<dbReference type="PANTHER" id="PTHR10584:SF166">
    <property type="entry name" value="RIBOKINASE"/>
    <property type="match status" value="1"/>
</dbReference>
<dbReference type="Pfam" id="PF00294">
    <property type="entry name" value="PfkB"/>
    <property type="match status" value="1"/>
</dbReference>
<feature type="binding site" evidence="9">
    <location>
        <begin position="38"/>
        <end position="42"/>
    </location>
    <ligand>
        <name>substrate</name>
    </ligand>
</feature>
<dbReference type="KEGG" id="csr:Cspa_c39710"/>
<feature type="binding site" evidence="9">
    <location>
        <begin position="10"/>
        <end position="12"/>
    </location>
    <ligand>
        <name>substrate</name>
    </ligand>
</feature>
<protein>
    <recommendedName>
        <fullName evidence="9">Ribokinase</fullName>
        <shortName evidence="9">RK</shortName>
        <ecNumber evidence="9">2.7.1.15</ecNumber>
    </recommendedName>
</protein>
<proteinExistence type="inferred from homology"/>
<dbReference type="EC" id="2.7.1.15" evidence="9"/>
<dbReference type="EMBL" id="CP004121">
    <property type="protein sequence ID" value="AGF57728.1"/>
    <property type="molecule type" value="Genomic_DNA"/>
</dbReference>
<dbReference type="GO" id="GO:0005737">
    <property type="term" value="C:cytoplasm"/>
    <property type="evidence" value="ECO:0007669"/>
    <property type="project" value="UniProtKB-SubCell"/>
</dbReference>
<evidence type="ECO:0000259" key="10">
    <source>
        <dbReference type="Pfam" id="PF00294"/>
    </source>
</evidence>
<feature type="active site" description="Proton acceptor" evidence="9">
    <location>
        <position position="245"/>
    </location>
</feature>
<feature type="domain" description="Carbohydrate kinase PfkB" evidence="10">
    <location>
        <begin position="2"/>
        <end position="287"/>
    </location>
</feature>
<keyword evidence="1 9" id="KW-0808">Transferase</keyword>
<feature type="binding site" evidence="9">
    <location>
        <position position="275"/>
    </location>
    <ligand>
        <name>K(+)</name>
        <dbReference type="ChEBI" id="CHEBI:29103"/>
    </ligand>
</feature>
<evidence type="ECO:0000313" key="12">
    <source>
        <dbReference type="Proteomes" id="UP000011728"/>
    </source>
</evidence>
<dbReference type="UniPathway" id="UPA00916">
    <property type="reaction ID" value="UER00889"/>
</dbReference>
<dbReference type="InterPro" id="IPR011611">
    <property type="entry name" value="PfkB_dom"/>
</dbReference>
<comment type="pathway">
    <text evidence="9">Carbohydrate metabolism; D-ribose degradation; D-ribose 5-phosphate from beta-D-ribopyranose: step 2/2.</text>
</comment>
<reference evidence="11 12" key="1">
    <citation type="submission" date="2013-02" db="EMBL/GenBank/DDBJ databases">
        <title>Genome sequence of Clostridium saccharoperbutylacetonicum N1-4(HMT).</title>
        <authorList>
            <person name="Poehlein A."/>
            <person name="Daniel R."/>
        </authorList>
    </citation>
    <scope>NUCLEOTIDE SEQUENCE [LARGE SCALE GENOMIC DNA]</scope>
    <source>
        <strain evidence="12">N1-4(HMT)</strain>
    </source>
</reference>
<dbReference type="PRINTS" id="PR00990">
    <property type="entry name" value="RIBOKINASE"/>
</dbReference>
<dbReference type="GO" id="GO:0046872">
    <property type="term" value="F:metal ion binding"/>
    <property type="evidence" value="ECO:0007669"/>
    <property type="project" value="UniProtKB-KW"/>
</dbReference>
<keyword evidence="8 9" id="KW-0119">Carbohydrate metabolism</keyword>
<dbReference type="HAMAP" id="MF_01987">
    <property type="entry name" value="Ribokinase"/>
    <property type="match status" value="1"/>
</dbReference>
<dbReference type="eggNOG" id="COG0524">
    <property type="taxonomic scope" value="Bacteria"/>
</dbReference>
<comment type="caution">
    <text evidence="9">Lacks conserved residue(s) required for the propagation of feature annotation.</text>
</comment>
<keyword evidence="12" id="KW-1185">Reference proteome</keyword>
<keyword evidence="5 9" id="KW-0067">ATP-binding</keyword>
<dbReference type="PANTHER" id="PTHR10584">
    <property type="entry name" value="SUGAR KINASE"/>
    <property type="match status" value="1"/>
</dbReference>
<organism evidence="11 12">
    <name type="scientific">Clostridium saccharoperbutylacetonicum N1-4(HMT)</name>
    <dbReference type="NCBI Taxonomy" id="931276"/>
    <lineage>
        <taxon>Bacteria</taxon>
        <taxon>Bacillati</taxon>
        <taxon>Bacillota</taxon>
        <taxon>Clostridia</taxon>
        <taxon>Eubacteriales</taxon>
        <taxon>Clostridiaceae</taxon>
        <taxon>Clostridium</taxon>
    </lineage>
</organism>
<dbReference type="GO" id="GO:0004747">
    <property type="term" value="F:ribokinase activity"/>
    <property type="evidence" value="ECO:0007669"/>
    <property type="project" value="UniProtKB-UniRule"/>
</dbReference>
<feature type="binding site" evidence="9">
    <location>
        <begin position="244"/>
        <end position="245"/>
    </location>
    <ligand>
        <name>ATP</name>
        <dbReference type="ChEBI" id="CHEBI:30616"/>
    </ligand>
</feature>
<dbReference type="STRING" id="36745.CLSAP_37460"/>
<evidence type="ECO:0000256" key="8">
    <source>
        <dbReference type="ARBA" id="ARBA00023277"/>
    </source>
</evidence>
<evidence type="ECO:0000256" key="1">
    <source>
        <dbReference type="ARBA" id="ARBA00022679"/>
    </source>
</evidence>
<keyword evidence="3 9" id="KW-0547">Nucleotide-binding</keyword>
<feature type="binding site" evidence="9">
    <location>
        <position position="239"/>
    </location>
    <ligand>
        <name>K(+)</name>
        <dbReference type="ChEBI" id="CHEBI:29103"/>
    </ligand>
</feature>
<feature type="binding site" evidence="9">
    <location>
        <begin position="213"/>
        <end position="218"/>
    </location>
    <ligand>
        <name>ATP</name>
        <dbReference type="ChEBI" id="CHEBI:30616"/>
    </ligand>
</feature>
<dbReference type="RefSeq" id="WP_015394041.1">
    <property type="nucleotide sequence ID" value="NC_020291.1"/>
</dbReference>
<accession>M1MNF8</accession>
<evidence type="ECO:0000256" key="2">
    <source>
        <dbReference type="ARBA" id="ARBA00022723"/>
    </source>
</evidence>
<keyword evidence="6 9" id="KW-0460">Magnesium</keyword>
<comment type="subcellular location">
    <subcellularLocation>
        <location evidence="9">Cytoplasm</location>
    </subcellularLocation>
</comment>
<evidence type="ECO:0000313" key="11">
    <source>
        <dbReference type="EMBL" id="AGF57728.1"/>
    </source>
</evidence>
<dbReference type="Gene3D" id="3.40.1190.20">
    <property type="match status" value="1"/>
</dbReference>
<evidence type="ECO:0000256" key="6">
    <source>
        <dbReference type="ARBA" id="ARBA00022842"/>
    </source>
</evidence>
<evidence type="ECO:0000256" key="7">
    <source>
        <dbReference type="ARBA" id="ARBA00022958"/>
    </source>
</evidence>
<keyword evidence="2 9" id="KW-0479">Metal-binding</keyword>
<evidence type="ECO:0000256" key="9">
    <source>
        <dbReference type="HAMAP-Rule" id="MF_01987"/>
    </source>
</evidence>
<keyword evidence="4 9" id="KW-0418">Kinase</keyword>
<dbReference type="GO" id="GO:0005524">
    <property type="term" value="F:ATP binding"/>
    <property type="evidence" value="ECO:0007669"/>
    <property type="project" value="UniProtKB-UniRule"/>
</dbReference>
<feature type="binding site" evidence="9">
    <location>
        <position position="241"/>
    </location>
    <ligand>
        <name>K(+)</name>
        <dbReference type="ChEBI" id="CHEBI:29103"/>
    </ligand>
</feature>
<feature type="binding site" evidence="9">
    <location>
        <position position="137"/>
    </location>
    <ligand>
        <name>substrate</name>
    </ligand>
</feature>